<gene>
    <name evidence="2" type="ORF">CGC20_30485</name>
</gene>
<dbReference type="VEuPathDB" id="TriTrypDB:LdCL_150019100"/>
<dbReference type="EMBL" id="RHLD01000037">
    <property type="protein sequence ID" value="TPP53201.1"/>
    <property type="molecule type" value="Genomic_DNA"/>
</dbReference>
<proteinExistence type="predicted"/>
<dbReference type="Proteomes" id="UP000318821">
    <property type="component" value="Unassembled WGS sequence"/>
</dbReference>
<evidence type="ECO:0000313" key="3">
    <source>
        <dbReference type="Proteomes" id="UP000318821"/>
    </source>
</evidence>
<dbReference type="VEuPathDB" id="TriTrypDB:LDHU3_15.1700"/>
<dbReference type="InterPro" id="IPR035969">
    <property type="entry name" value="Rab-GAP_TBC_sf"/>
</dbReference>
<feature type="compositionally biased region" description="Low complexity" evidence="1">
    <location>
        <begin position="784"/>
        <end position="798"/>
    </location>
</feature>
<feature type="region of interest" description="Disordered" evidence="1">
    <location>
        <begin position="834"/>
        <end position="882"/>
    </location>
</feature>
<dbReference type="PANTHER" id="PTHR16110:SF1">
    <property type="entry name" value="TBC1 DOMAIN FAMILY MEMBER 19"/>
    <property type="match status" value="1"/>
</dbReference>
<dbReference type="AlphaFoldDB" id="A0A504XXB0"/>
<dbReference type="VEuPathDB" id="TriTrypDB:LDHU3_15.1710"/>
<feature type="region of interest" description="Disordered" evidence="1">
    <location>
        <begin position="105"/>
        <end position="129"/>
    </location>
</feature>
<evidence type="ECO:0000313" key="2">
    <source>
        <dbReference type="EMBL" id="TPP53201.1"/>
    </source>
</evidence>
<feature type="compositionally biased region" description="Polar residues" evidence="1">
    <location>
        <begin position="842"/>
        <end position="851"/>
    </location>
</feature>
<comment type="caution">
    <text evidence="2">The sequence shown here is derived from an EMBL/GenBank/DDBJ whole genome shotgun (WGS) entry which is preliminary data.</text>
</comment>
<feature type="compositionally biased region" description="Polar residues" evidence="1">
    <location>
        <begin position="977"/>
        <end position="986"/>
    </location>
</feature>
<reference evidence="3" key="1">
    <citation type="submission" date="2019-02" db="EMBL/GenBank/DDBJ databases">
        <title>FDA dAtabase for Regulatory Grade micrObial Sequences (FDA-ARGOS): Supporting development and validation of Infectious Disease Dx tests.</title>
        <authorList>
            <person name="Duncan R."/>
            <person name="Fisher C."/>
            <person name="Tallon L."/>
            <person name="Sadzewicz L."/>
            <person name="Sengamalay N."/>
            <person name="Ott S."/>
            <person name="Godinez A."/>
            <person name="Nagaraj S."/>
            <person name="Vavikolanu K."/>
            <person name="Vyas G."/>
            <person name="Nadendla S."/>
            <person name="Aluvathingal J."/>
            <person name="Sichtig H."/>
        </authorList>
    </citation>
    <scope>NUCLEOTIDE SEQUENCE [LARGE SCALE GENOMIC DNA]</scope>
    <source>
        <strain evidence="3">FDAARGOS_360</strain>
    </source>
</reference>
<organism evidence="2 3">
    <name type="scientific">Leishmania donovani</name>
    <dbReference type="NCBI Taxonomy" id="5661"/>
    <lineage>
        <taxon>Eukaryota</taxon>
        <taxon>Discoba</taxon>
        <taxon>Euglenozoa</taxon>
        <taxon>Kinetoplastea</taxon>
        <taxon>Metakinetoplastina</taxon>
        <taxon>Trypanosomatida</taxon>
        <taxon>Trypanosomatidae</taxon>
        <taxon>Leishmaniinae</taxon>
        <taxon>Leishmania</taxon>
    </lineage>
</organism>
<accession>A0A504XXB0</accession>
<feature type="region of interest" description="Disordered" evidence="1">
    <location>
        <begin position="937"/>
        <end position="986"/>
    </location>
</feature>
<feature type="region of interest" description="Disordered" evidence="1">
    <location>
        <begin position="778"/>
        <end position="815"/>
    </location>
</feature>
<feature type="compositionally biased region" description="Polar residues" evidence="1">
    <location>
        <begin position="863"/>
        <end position="874"/>
    </location>
</feature>
<dbReference type="VEuPathDB" id="TriTrypDB:LdCL_150019200"/>
<dbReference type="VEuPathDB" id="TriTrypDB:LdBPK_151390.1"/>
<protein>
    <recommendedName>
        <fullName evidence="4">Rab-GTPase-TBC domain family protein</fullName>
    </recommendedName>
</protein>
<dbReference type="PANTHER" id="PTHR16110">
    <property type="entry name" value="TBC1 DOMAIN FAMILY MEMBER 19"/>
    <property type="match status" value="1"/>
</dbReference>
<sequence length="986" mass="106747">MSQSTPLTYATLSRPSRDSATIQRSAGIAGASLSSLDTWTGFLSSQWAETVKVQLLMPSSAAPVIPPSDADLISSLHSVVSRQNKVVAQLQERLVAQRAKEENDWVAKKQLSQSTSAEGMPDSSKDTKYEAAASVDDSVADSAAENTQVCVLLSHLLEHARFLWARAVSQHFRVAEVRKSSSGNDTRSPKKVTAGVNAEAVMEEERVGLPPISLLFRCLVDGINSEEARQAIVTAGVLPASAWDSGVLGVDQLGILTVFERHVQALRTFPGIVPPLEALREYFAELHPQQLSKYYPSGALDSTLELAETQMDAFLRFGDETEQMAALLREGLHPSVRRLLYARALQVPLVVTDGKPMFLAQGELMTNHLRHGLARYLTCSSRQARDKVKRRFHHHYSSSKEENRARLLQRLALDDMFISVGDSDKYFVYTDDVEVLSTAMVVDRSLPDPKMVQALKQLGRPGDALDSYVTYLQYPEKNLVHQKALPCGVAPLEGFTLLLGALCNVTSDTVEQYELAAAIVAQLWSRLQGPTPELFQCCLIFESLVQQLALPAVLHATRDLQYPPLVLAMRWMLTGFADLLDAFEVLSFWDLVLSYHMREMHRRSPLSLPTGLANAAPHDTSTPCALWLLPMYAAAIFVMRAPLVEACRTAAEVDVVFATGHQLRTRSLLQGLLFELQVHGTLSMVSASPPQRDRGSPPTPPLPEPQDVDAPAASTVQALRQAVEAQEAHVRLLRARQAAREALLRHTRRLLAANDSIESPGSVEQLVRQVETSLQKLQQAHSEAAAPAATAGDDVAPTSAPSLTPQNAAGDADASADPLARIFHSGVEAQLAAVAEPPHTLPASTLASRSSMAKRKKEADESGLTNAGSTTSSPPDVPFPPRSTAMTALLAVSASRQEAGHAAMLAALSALELPFMSNSGATEAGRDVHNAEPAWLRQVDGDGANDDDSAPEEQQQEKYGNRGDIASSDYSDDFECGSSTSSGADD</sequence>
<dbReference type="VEuPathDB" id="TriTrypDB:LdBPK_151380.1"/>
<evidence type="ECO:0008006" key="4">
    <source>
        <dbReference type="Google" id="ProtNLM"/>
    </source>
</evidence>
<name>A0A504XXB0_LEIDO</name>
<dbReference type="Gene3D" id="1.10.472.80">
    <property type="entry name" value="Ypt/Rab-GAP domain of gyp1p, domain 3"/>
    <property type="match status" value="1"/>
</dbReference>
<dbReference type="SUPFAM" id="SSF47923">
    <property type="entry name" value="Ypt/Rab-GAP domain of gyp1p"/>
    <property type="match status" value="1"/>
</dbReference>
<dbReference type="InterPro" id="IPR042507">
    <property type="entry name" value="TBC1D19"/>
</dbReference>
<evidence type="ECO:0000256" key="1">
    <source>
        <dbReference type="SAM" id="MobiDB-lite"/>
    </source>
</evidence>
<feature type="region of interest" description="Disordered" evidence="1">
    <location>
        <begin position="685"/>
        <end position="714"/>
    </location>
</feature>